<dbReference type="RefSeq" id="WP_165228533.1">
    <property type="nucleotide sequence ID" value="NZ_CP049257.1"/>
</dbReference>
<dbReference type="EC" id="1.2.1.3" evidence="3"/>
<dbReference type="Pfam" id="PF00171">
    <property type="entry name" value="Aldedh"/>
    <property type="match status" value="1"/>
</dbReference>
<dbReference type="InterPro" id="IPR016160">
    <property type="entry name" value="Ald_DH_CS_CYS"/>
</dbReference>
<dbReference type="GO" id="GO:0004029">
    <property type="term" value="F:aldehyde dehydrogenase (NAD+) activity"/>
    <property type="evidence" value="ECO:0007669"/>
    <property type="project" value="UniProtKB-EC"/>
</dbReference>
<dbReference type="InterPro" id="IPR016162">
    <property type="entry name" value="Ald_DH_N"/>
</dbReference>
<keyword evidence="2 6" id="KW-0560">Oxidoreductase</keyword>
<feature type="active site" evidence="5">
    <location>
        <position position="253"/>
    </location>
</feature>
<dbReference type="InterPro" id="IPR016163">
    <property type="entry name" value="Ald_DH_C"/>
</dbReference>
<dbReference type="KEGG" id="nano:G5V58_02705"/>
<dbReference type="InterPro" id="IPR016161">
    <property type="entry name" value="Ald_DH/histidinol_DH"/>
</dbReference>
<dbReference type="Gene3D" id="3.40.605.10">
    <property type="entry name" value="Aldehyde Dehydrogenase, Chain A, domain 1"/>
    <property type="match status" value="1"/>
</dbReference>
<gene>
    <name evidence="8" type="ORF">G5V58_02705</name>
</gene>
<proteinExistence type="inferred from homology"/>
<dbReference type="FunFam" id="3.40.309.10:FF:000012">
    <property type="entry name" value="Betaine aldehyde dehydrogenase"/>
    <property type="match status" value="1"/>
</dbReference>
<dbReference type="AlphaFoldDB" id="A0A6G6W9K6"/>
<sequence>MSQHDRDAFFIDGGWSAPASSALLEVVSPHTEEVVATVPEGTTADVDAAVAAARRAFDSGPWPRLSPAERIDVVQAFSGLYAARLGEMADLITLEMGSPTSFANLAQSPAPWMQIESFLAIAREFAWEEERAGALGSPVVVCREPVGVVAAIPPWNVPQFTIMSKLVPALLAGCTVVVKPAPETPLDGYLLAELLSEAGVPDGVVNIVAAGREVGEHLVAHPGVDKVAFTGSTAAGRRIAAVCGEQLKRVSLELGGKSAAIVLDDADLATTMGGLRFTALMNSGQACVAQTRILASRARYAEVVDALVETVRSMPVGDPADPATEIGPLVAQRQQERVEKYIALGQEEGARVAVGGNGMPDGLDRGWYVRPTVFADVDNRMRIAQEEIFGPVLSVIAYDDVDDAVRIANDSDYGLAGTVWTSDREAGLDVARRVRAGTYGVNTYTMDFAAPFGGYKASGVGREFGPEGLAQYIELKSIYTEG</sequence>
<dbReference type="PANTHER" id="PTHR42804">
    <property type="entry name" value="ALDEHYDE DEHYDROGENASE"/>
    <property type="match status" value="1"/>
</dbReference>
<reference evidence="8 9" key="1">
    <citation type="submission" date="2020-02" db="EMBL/GenBank/DDBJ databases">
        <title>Full genome sequence of Nocardioides sp. R-3366.</title>
        <authorList>
            <person name="Im W.-T."/>
        </authorList>
    </citation>
    <scope>NUCLEOTIDE SEQUENCE [LARGE SCALE GENOMIC DNA]</scope>
    <source>
        <strain evidence="8 9">R-3366</strain>
    </source>
</reference>
<evidence type="ECO:0000256" key="2">
    <source>
        <dbReference type="ARBA" id="ARBA00023002"/>
    </source>
</evidence>
<protein>
    <recommendedName>
        <fullName evidence="3">aldehyde dehydrogenase (NAD(+))</fullName>
        <ecNumber evidence="3">1.2.1.3</ecNumber>
    </recommendedName>
</protein>
<accession>A0A6G6W9K6</accession>
<evidence type="ECO:0000256" key="4">
    <source>
        <dbReference type="ARBA" id="ARBA00049194"/>
    </source>
</evidence>
<organism evidence="8 9">
    <name type="scientific">Nocardioides anomalus</name>
    <dbReference type="NCBI Taxonomy" id="2712223"/>
    <lineage>
        <taxon>Bacteria</taxon>
        <taxon>Bacillati</taxon>
        <taxon>Actinomycetota</taxon>
        <taxon>Actinomycetes</taxon>
        <taxon>Propionibacteriales</taxon>
        <taxon>Nocardioidaceae</taxon>
        <taxon>Nocardioides</taxon>
    </lineage>
</organism>
<dbReference type="SUPFAM" id="SSF53720">
    <property type="entry name" value="ALDH-like"/>
    <property type="match status" value="1"/>
</dbReference>
<dbReference type="PROSITE" id="PS00687">
    <property type="entry name" value="ALDEHYDE_DEHYDR_GLU"/>
    <property type="match status" value="1"/>
</dbReference>
<dbReference type="PANTHER" id="PTHR42804:SF1">
    <property type="entry name" value="ALDEHYDE DEHYDROGENASE-RELATED"/>
    <property type="match status" value="1"/>
</dbReference>
<name>A0A6G6W9K6_9ACTN</name>
<evidence type="ECO:0000256" key="5">
    <source>
        <dbReference type="PROSITE-ProRule" id="PRU10007"/>
    </source>
</evidence>
<comment type="catalytic activity">
    <reaction evidence="4">
        <text>an aldehyde + NAD(+) + H2O = a carboxylate + NADH + 2 H(+)</text>
        <dbReference type="Rhea" id="RHEA:16185"/>
        <dbReference type="ChEBI" id="CHEBI:15377"/>
        <dbReference type="ChEBI" id="CHEBI:15378"/>
        <dbReference type="ChEBI" id="CHEBI:17478"/>
        <dbReference type="ChEBI" id="CHEBI:29067"/>
        <dbReference type="ChEBI" id="CHEBI:57540"/>
        <dbReference type="ChEBI" id="CHEBI:57945"/>
        <dbReference type="EC" id="1.2.1.3"/>
    </reaction>
</comment>
<dbReference type="PROSITE" id="PS00070">
    <property type="entry name" value="ALDEHYDE_DEHYDR_CYS"/>
    <property type="match status" value="1"/>
</dbReference>
<evidence type="ECO:0000259" key="7">
    <source>
        <dbReference type="Pfam" id="PF00171"/>
    </source>
</evidence>
<dbReference type="InterPro" id="IPR029510">
    <property type="entry name" value="Ald_DH_CS_GLU"/>
</dbReference>
<evidence type="ECO:0000256" key="1">
    <source>
        <dbReference type="ARBA" id="ARBA00009986"/>
    </source>
</evidence>
<feature type="domain" description="Aldehyde dehydrogenase" evidence="7">
    <location>
        <begin position="16"/>
        <end position="478"/>
    </location>
</feature>
<dbReference type="FunFam" id="3.40.605.10:FF:000007">
    <property type="entry name" value="NAD/NADP-dependent betaine aldehyde dehydrogenase"/>
    <property type="match status" value="1"/>
</dbReference>
<dbReference type="Gene3D" id="3.40.309.10">
    <property type="entry name" value="Aldehyde Dehydrogenase, Chain A, domain 2"/>
    <property type="match status" value="1"/>
</dbReference>
<evidence type="ECO:0000313" key="9">
    <source>
        <dbReference type="Proteomes" id="UP000502996"/>
    </source>
</evidence>
<comment type="similarity">
    <text evidence="1 6">Belongs to the aldehyde dehydrogenase family.</text>
</comment>
<evidence type="ECO:0000256" key="3">
    <source>
        <dbReference type="ARBA" id="ARBA00024226"/>
    </source>
</evidence>
<dbReference type="Proteomes" id="UP000502996">
    <property type="component" value="Chromosome"/>
</dbReference>
<dbReference type="EMBL" id="CP049257">
    <property type="protein sequence ID" value="QIG41833.1"/>
    <property type="molecule type" value="Genomic_DNA"/>
</dbReference>
<dbReference type="InterPro" id="IPR015590">
    <property type="entry name" value="Aldehyde_DH_dom"/>
</dbReference>
<keyword evidence="9" id="KW-1185">Reference proteome</keyword>
<evidence type="ECO:0000313" key="8">
    <source>
        <dbReference type="EMBL" id="QIG41833.1"/>
    </source>
</evidence>
<dbReference type="CDD" id="cd07139">
    <property type="entry name" value="ALDH_AldA-Rv0768"/>
    <property type="match status" value="1"/>
</dbReference>
<evidence type="ECO:0000256" key="6">
    <source>
        <dbReference type="RuleBase" id="RU003345"/>
    </source>
</evidence>